<keyword evidence="13" id="KW-0175">Coiled coil</keyword>
<reference evidence="16" key="2">
    <citation type="submission" date="2020-01" db="EMBL/GenBank/DDBJ databases">
        <authorList>
            <person name="Korhonen P.K.K."/>
            <person name="Guangxu M.G."/>
            <person name="Wang T.W."/>
            <person name="Stroehlein A.J.S."/>
            <person name="Young N.D."/>
            <person name="Ang C.-S.A."/>
            <person name="Fernando D.W.F."/>
            <person name="Lu H.L."/>
            <person name="Taylor S.T."/>
            <person name="Ehtesham M.E.M."/>
            <person name="Najaraj S.H.N."/>
            <person name="Harsha G.H.G."/>
            <person name="Madugundu A.M."/>
            <person name="Renuse S.R."/>
            <person name="Holt D.H."/>
            <person name="Pandey A.P."/>
            <person name="Papenfuss A.P."/>
            <person name="Gasser R.B.G."/>
            <person name="Fischer K.F."/>
        </authorList>
    </citation>
    <scope>NUCLEOTIDE SEQUENCE</scope>
    <source>
        <strain evidence="16">SSS_KF_BRIS2020</strain>
    </source>
</reference>
<evidence type="ECO:0000256" key="8">
    <source>
        <dbReference type="ARBA" id="ARBA00022989"/>
    </source>
</evidence>
<evidence type="ECO:0000256" key="10">
    <source>
        <dbReference type="ARBA" id="ARBA00023180"/>
    </source>
</evidence>
<reference evidence="17" key="3">
    <citation type="submission" date="2022-06" db="UniProtKB">
        <authorList>
            <consortium name="EnsemblMetazoa"/>
        </authorList>
    </citation>
    <scope>IDENTIFICATION</scope>
</reference>
<dbReference type="OrthoDB" id="10071111at2759"/>
<dbReference type="EMBL" id="WVUK01000049">
    <property type="protein sequence ID" value="KAF7495235.1"/>
    <property type="molecule type" value="Genomic_DNA"/>
</dbReference>
<protein>
    <recommendedName>
        <fullName evidence="4">Macoilin</fullName>
    </recommendedName>
    <alternativeName>
        <fullName evidence="12">Transmembrane protein 57</fullName>
    </alternativeName>
</protein>
<evidence type="ECO:0000256" key="6">
    <source>
        <dbReference type="ARBA" id="ARBA00022692"/>
    </source>
</evidence>
<dbReference type="Pfam" id="PF09726">
    <property type="entry name" value="Macoilin"/>
    <property type="match status" value="2"/>
</dbReference>
<dbReference type="GO" id="GO:0030867">
    <property type="term" value="C:rough endoplasmic reticulum membrane"/>
    <property type="evidence" value="ECO:0007669"/>
    <property type="project" value="UniProtKB-SubCell"/>
</dbReference>
<feature type="compositionally biased region" description="Low complexity" evidence="14">
    <location>
        <begin position="488"/>
        <end position="498"/>
    </location>
</feature>
<feature type="region of interest" description="Disordered" evidence="14">
    <location>
        <begin position="636"/>
        <end position="660"/>
    </location>
</feature>
<accession>A0A834RDQ2</accession>
<dbReference type="PANTHER" id="PTHR47464">
    <property type="entry name" value="MACOILIN"/>
    <property type="match status" value="1"/>
</dbReference>
<evidence type="ECO:0000256" key="15">
    <source>
        <dbReference type="SAM" id="Phobius"/>
    </source>
</evidence>
<evidence type="ECO:0000313" key="17">
    <source>
        <dbReference type="EnsemblMetazoa" id="KAF7495235.1"/>
    </source>
</evidence>
<keyword evidence="8 15" id="KW-1133">Transmembrane helix</keyword>
<evidence type="ECO:0000256" key="1">
    <source>
        <dbReference type="ARBA" id="ARBA00003440"/>
    </source>
</evidence>
<comment type="function">
    <text evidence="1">Plays a role in the regulation of neuronal activity.</text>
</comment>
<evidence type="ECO:0000313" key="16">
    <source>
        <dbReference type="EMBL" id="KAF7495235.1"/>
    </source>
</evidence>
<feature type="transmembrane region" description="Helical" evidence="15">
    <location>
        <begin position="77"/>
        <end position="96"/>
    </location>
</feature>
<sequence>MKRRNVESSIGKLRRAAKRSKVNNDGSSPFSVFVNFKFLLVWILVIILDFISEFRFELLYPFWAFFSHINDSLKFRGFSYVFFYILITLIIDMLCYHFIPSDWLFFVSSTYIWFQFIWYSERGLSLFSILVWISSIYMEAFIRLKQFKLSSLQFEICRPFAAHGIGYPVLSLSNSLKTYVLFRLSQQKKRIVTKENEFLYSLLQKALYHPAPMIVNNHTKQKIANDNHCATGWTSILDCHSMVSSLFNHSQDSRNLDNSNSGSIEENDILLLSSSLSSLSSSTLRNSSLSPASASSISFAQSNKNVGNNASTLNITSLNNQIDNRNPPNITTNSSISAKAIVSYKNINADCKNLSGNDSRIDEIRTNSNFFTNLASFRNKIKLFFHRLEVKNNSSKKQSKFLKLLRIFYQPIYFFLILPKVLALQCLKFFKNISPKQKRFFRSKGVPSNILTESETQMSTPIKGQVILQTNTEGSSKDSTEHFKNDLKSSSLESLDSSHQNGISHWKMNHSQQNSSKNNTEIMNLNEQKNYTISDCQLSHSSSSTSSSSSSLKISDNDDEVIQDINYENSLPNGSINKKVPMGNVKETLVALKNKFELNNHINHCDFSNAINQTGDDLTKTSSLDDLDTVSAQKIHSENHAKSKNQISRNKNKSNKNQKANMIEVLKDKENLIWKVESDNKKLKSDLQAIRQCECDLRKQLEAFQVDEKTMKNSIKNYQAEIENLQKKIQNYSNSKQQDRQTIQKLEKQLDQEKKKSKTSSDLQAQSERKARMAEEAAARVSAQAAINRNFCSSQNCRIKQKEYQKELAAIRKEFQAKDEQIKMKEMMLNEYTEIKNKGNALMQTLAILHEKNSQLEESLKVEKIVKMELYLALEEAKVQINKQRIISMDLEKEVRELKLKLFRNSSQLSLITPGSGINLNGFDPVASPTLSSNDIDLVNRCFSSCSPKNVTTPSSLQTSNGTPPLIGANTGLGHSLMLDAATRSFTEQLQSSHLTNSCINNGTNLSADNNNQKHDNNHLSSNNDFLISSMMQDFAAPSSSLDHCLNHWTSLSSFTTNTTTLTSSSPMTTSISNTSGFLTSISKNGLLSPRLSPESNFEDLIKENGNFLQ</sequence>
<dbReference type="InterPro" id="IPR019130">
    <property type="entry name" value="Macoilin"/>
</dbReference>
<feature type="compositionally biased region" description="Basic and acidic residues" evidence="14">
    <location>
        <begin position="475"/>
        <end position="487"/>
    </location>
</feature>
<keyword evidence="18" id="KW-1185">Reference proteome</keyword>
<feature type="compositionally biased region" description="Polar residues" evidence="14">
    <location>
        <begin position="732"/>
        <end position="743"/>
    </location>
</feature>
<evidence type="ECO:0000256" key="5">
    <source>
        <dbReference type="ARBA" id="ARBA00022553"/>
    </source>
</evidence>
<evidence type="ECO:0000256" key="3">
    <source>
        <dbReference type="ARBA" id="ARBA00004269"/>
    </source>
</evidence>
<evidence type="ECO:0000256" key="12">
    <source>
        <dbReference type="ARBA" id="ARBA00031129"/>
    </source>
</evidence>
<organism evidence="16">
    <name type="scientific">Sarcoptes scabiei</name>
    <name type="common">Itch mite</name>
    <name type="synonym">Acarus scabiei</name>
    <dbReference type="NCBI Taxonomy" id="52283"/>
    <lineage>
        <taxon>Eukaryota</taxon>
        <taxon>Metazoa</taxon>
        <taxon>Ecdysozoa</taxon>
        <taxon>Arthropoda</taxon>
        <taxon>Chelicerata</taxon>
        <taxon>Arachnida</taxon>
        <taxon>Acari</taxon>
        <taxon>Acariformes</taxon>
        <taxon>Sarcoptiformes</taxon>
        <taxon>Astigmata</taxon>
        <taxon>Psoroptidia</taxon>
        <taxon>Sarcoptoidea</taxon>
        <taxon>Sarcoptidae</taxon>
        <taxon>Sarcoptinae</taxon>
        <taxon>Sarcoptes</taxon>
    </lineage>
</organism>
<evidence type="ECO:0000256" key="11">
    <source>
        <dbReference type="ARBA" id="ARBA00023242"/>
    </source>
</evidence>
<keyword evidence="11" id="KW-0539">Nucleus</keyword>
<comment type="subcellular location">
    <subcellularLocation>
        <location evidence="2">Nucleus membrane</location>
        <topology evidence="2">Multi-pass membrane protein</topology>
    </subcellularLocation>
    <subcellularLocation>
        <location evidence="3">Rough endoplasmic reticulum membrane</location>
        <topology evidence="3">Multi-pass membrane protein</topology>
    </subcellularLocation>
</comment>
<feature type="region of interest" description="Disordered" evidence="14">
    <location>
        <begin position="471"/>
        <end position="503"/>
    </location>
</feature>
<evidence type="ECO:0000256" key="13">
    <source>
        <dbReference type="SAM" id="Coils"/>
    </source>
</evidence>
<keyword evidence="7" id="KW-0256">Endoplasmic reticulum</keyword>
<evidence type="ECO:0000313" key="18">
    <source>
        <dbReference type="Proteomes" id="UP000070412"/>
    </source>
</evidence>
<feature type="coiled-coil region" evidence="13">
    <location>
        <begin position="874"/>
        <end position="901"/>
    </location>
</feature>
<evidence type="ECO:0000256" key="7">
    <source>
        <dbReference type="ARBA" id="ARBA00022824"/>
    </source>
</evidence>
<feature type="transmembrane region" description="Helical" evidence="15">
    <location>
        <begin position="30"/>
        <end position="51"/>
    </location>
</feature>
<dbReference type="PANTHER" id="PTHR47464:SF2">
    <property type="entry name" value="MACOILIN"/>
    <property type="match status" value="1"/>
</dbReference>
<feature type="compositionally biased region" description="Basic and acidic residues" evidence="14">
    <location>
        <begin position="745"/>
        <end position="754"/>
    </location>
</feature>
<reference evidence="18" key="1">
    <citation type="journal article" date="2020" name="PLoS Negl. Trop. Dis.">
        <title>High-quality nuclear genome for Sarcoptes scabiei-A critical resource for a neglected parasite.</title>
        <authorList>
            <person name="Korhonen P.K."/>
            <person name="Gasser R.B."/>
            <person name="Ma G."/>
            <person name="Wang T."/>
            <person name="Stroehlein A.J."/>
            <person name="Young N.D."/>
            <person name="Ang C.S."/>
            <person name="Fernando D.D."/>
            <person name="Lu H.C."/>
            <person name="Taylor S."/>
            <person name="Reynolds S.L."/>
            <person name="Mofiz E."/>
            <person name="Najaraj S.H."/>
            <person name="Gowda H."/>
            <person name="Madugundu A."/>
            <person name="Renuse S."/>
            <person name="Holt D."/>
            <person name="Pandey A."/>
            <person name="Papenfuss A.T."/>
            <person name="Fischer K."/>
        </authorList>
    </citation>
    <scope>NUCLEOTIDE SEQUENCE [LARGE SCALE GENOMIC DNA]</scope>
</reference>
<keyword evidence="6 15" id="KW-0812">Transmembrane</keyword>
<dbReference type="Proteomes" id="UP000070412">
    <property type="component" value="Unassembled WGS sequence"/>
</dbReference>
<feature type="compositionally biased region" description="Basic and acidic residues" evidence="14">
    <location>
        <begin position="767"/>
        <end position="776"/>
    </location>
</feature>
<keyword evidence="5" id="KW-0597">Phosphoprotein</keyword>
<evidence type="ECO:0000256" key="9">
    <source>
        <dbReference type="ARBA" id="ARBA00023136"/>
    </source>
</evidence>
<feature type="region of interest" description="Disordered" evidence="14">
    <location>
        <begin position="536"/>
        <end position="555"/>
    </location>
</feature>
<feature type="compositionally biased region" description="Low complexity" evidence="14">
    <location>
        <begin position="539"/>
        <end position="551"/>
    </location>
</feature>
<keyword evidence="9 15" id="KW-0472">Membrane</keyword>
<dbReference type="AlphaFoldDB" id="A0A834RDQ2"/>
<dbReference type="GO" id="GO:0023041">
    <property type="term" value="P:neuronal signal transduction"/>
    <property type="evidence" value="ECO:0007669"/>
    <property type="project" value="InterPro"/>
</dbReference>
<evidence type="ECO:0000256" key="14">
    <source>
        <dbReference type="SAM" id="MobiDB-lite"/>
    </source>
</evidence>
<gene>
    <name evidence="16" type="ORF">SSS_1684</name>
</gene>
<evidence type="ECO:0000256" key="2">
    <source>
        <dbReference type="ARBA" id="ARBA00004232"/>
    </source>
</evidence>
<proteinExistence type="predicted"/>
<evidence type="ECO:0000256" key="4">
    <source>
        <dbReference type="ARBA" id="ARBA00021882"/>
    </source>
</evidence>
<dbReference type="GO" id="GO:0031965">
    <property type="term" value="C:nuclear membrane"/>
    <property type="evidence" value="ECO:0007669"/>
    <property type="project" value="UniProtKB-SubCell"/>
</dbReference>
<dbReference type="EnsemblMetazoa" id="SSS_1684s_mrna">
    <property type="protein sequence ID" value="KAF7495235.1"/>
    <property type="gene ID" value="SSS_1684"/>
</dbReference>
<keyword evidence="10" id="KW-0325">Glycoprotein</keyword>
<feature type="region of interest" description="Disordered" evidence="14">
    <location>
        <begin position="732"/>
        <end position="776"/>
    </location>
</feature>
<name>A0A834RDQ2_SARSC</name>